<keyword evidence="11" id="KW-0807">Transducer</keyword>
<evidence type="ECO:0000256" key="4">
    <source>
        <dbReference type="ARBA" id="ARBA00022692"/>
    </source>
</evidence>
<evidence type="ECO:0000256" key="11">
    <source>
        <dbReference type="ARBA" id="ARBA00023224"/>
    </source>
</evidence>
<feature type="transmembrane region" description="Helical" evidence="12">
    <location>
        <begin position="641"/>
        <end position="661"/>
    </location>
</feature>
<dbReference type="InterPro" id="IPR017979">
    <property type="entry name" value="GPCR_3_CS"/>
</dbReference>
<dbReference type="InterPro" id="IPR011500">
    <property type="entry name" value="GPCR_3_9-Cys_dom"/>
</dbReference>
<dbReference type="Gene3D" id="2.10.50.30">
    <property type="entry name" value="GPCR, family 3, nine cysteines domain"/>
    <property type="match status" value="1"/>
</dbReference>
<organism evidence="15 16">
    <name type="scientific">Sarcophilus harrisii</name>
    <name type="common">Tasmanian devil</name>
    <name type="synonym">Sarcophilus laniarius</name>
    <dbReference type="NCBI Taxonomy" id="9305"/>
    <lineage>
        <taxon>Eukaryota</taxon>
        <taxon>Metazoa</taxon>
        <taxon>Chordata</taxon>
        <taxon>Craniata</taxon>
        <taxon>Vertebrata</taxon>
        <taxon>Euteleostomi</taxon>
        <taxon>Mammalia</taxon>
        <taxon>Metatheria</taxon>
        <taxon>Dasyuromorphia</taxon>
        <taxon>Dasyuridae</taxon>
        <taxon>Sarcophilus</taxon>
    </lineage>
</organism>
<dbReference type="Pfam" id="PF01094">
    <property type="entry name" value="ANF_receptor"/>
    <property type="match status" value="1"/>
</dbReference>
<keyword evidence="7" id="KW-0297">G-protein coupled receptor</keyword>
<evidence type="ECO:0000313" key="15">
    <source>
        <dbReference type="Ensembl" id="ENSSHAP00000001021.2"/>
    </source>
</evidence>
<keyword evidence="4 12" id="KW-0812">Transmembrane</keyword>
<feature type="transmembrane region" description="Helical" evidence="12">
    <location>
        <begin position="797"/>
        <end position="817"/>
    </location>
</feature>
<reference evidence="15" key="3">
    <citation type="submission" date="2025-09" db="UniProtKB">
        <authorList>
            <consortium name="Ensembl"/>
        </authorList>
    </citation>
    <scope>IDENTIFICATION</scope>
</reference>
<evidence type="ECO:0000256" key="5">
    <source>
        <dbReference type="ARBA" id="ARBA00022729"/>
    </source>
</evidence>
<dbReference type="CDD" id="cd06365">
    <property type="entry name" value="PBP1_pheromone_receptor"/>
    <property type="match status" value="1"/>
</dbReference>
<evidence type="ECO:0000256" key="12">
    <source>
        <dbReference type="SAM" id="Phobius"/>
    </source>
</evidence>
<evidence type="ECO:0000256" key="10">
    <source>
        <dbReference type="ARBA" id="ARBA00023180"/>
    </source>
</evidence>
<feature type="domain" description="G-protein coupled receptors family 3 profile" evidence="14">
    <location>
        <begin position="603"/>
        <end position="867"/>
    </location>
</feature>
<dbReference type="PRINTS" id="PR01535">
    <property type="entry name" value="VOMERONASL2R"/>
</dbReference>
<evidence type="ECO:0000256" key="1">
    <source>
        <dbReference type="ARBA" id="ARBA00004651"/>
    </source>
</evidence>
<protein>
    <recommendedName>
        <fullName evidence="14">G-protein coupled receptors family 3 profile domain-containing protein</fullName>
    </recommendedName>
</protein>
<dbReference type="GO" id="GO:0005886">
    <property type="term" value="C:plasma membrane"/>
    <property type="evidence" value="ECO:0007669"/>
    <property type="project" value="UniProtKB-SubCell"/>
</dbReference>
<evidence type="ECO:0000259" key="14">
    <source>
        <dbReference type="PROSITE" id="PS50259"/>
    </source>
</evidence>
<gene>
    <name evidence="15" type="primary">LOC100915598</name>
</gene>
<evidence type="ECO:0000256" key="3">
    <source>
        <dbReference type="ARBA" id="ARBA00022475"/>
    </source>
</evidence>
<name>G3VCW7_SARHA</name>
<keyword evidence="6 12" id="KW-1133">Transmembrane helix</keyword>
<feature type="signal peptide" evidence="13">
    <location>
        <begin position="1"/>
        <end position="18"/>
    </location>
</feature>
<dbReference type="PANTHER" id="PTHR24061">
    <property type="entry name" value="CALCIUM-SENSING RECEPTOR-RELATED"/>
    <property type="match status" value="1"/>
</dbReference>
<evidence type="ECO:0000313" key="16">
    <source>
        <dbReference type="Proteomes" id="UP000007648"/>
    </source>
</evidence>
<evidence type="ECO:0000256" key="8">
    <source>
        <dbReference type="ARBA" id="ARBA00023136"/>
    </source>
</evidence>
<evidence type="ECO:0000256" key="13">
    <source>
        <dbReference type="SAM" id="SignalP"/>
    </source>
</evidence>
<keyword evidence="16" id="KW-1185">Reference proteome</keyword>
<dbReference type="InterPro" id="IPR000068">
    <property type="entry name" value="GPCR_3_Ca_sens_rcpt-rel"/>
</dbReference>
<dbReference type="Pfam" id="PF07562">
    <property type="entry name" value="NCD3G"/>
    <property type="match status" value="1"/>
</dbReference>
<dbReference type="PANTHER" id="PTHR24061:SF545">
    <property type="entry name" value="VOMERONASAL 2, RECEPTOR 118-RELATED"/>
    <property type="match status" value="1"/>
</dbReference>
<dbReference type="GO" id="GO:0004930">
    <property type="term" value="F:G protein-coupled receptor activity"/>
    <property type="evidence" value="ECO:0007669"/>
    <property type="project" value="UniProtKB-KW"/>
</dbReference>
<dbReference type="eggNOG" id="KOG1056">
    <property type="taxonomic scope" value="Eukaryota"/>
</dbReference>
<dbReference type="AlphaFoldDB" id="G3VCW7"/>
<dbReference type="FunFam" id="2.10.50.30:FF:000002">
    <property type="entry name" value="Vomeronasal 2 receptor, h1"/>
    <property type="match status" value="1"/>
</dbReference>
<reference evidence="15" key="2">
    <citation type="submission" date="2025-08" db="UniProtKB">
        <authorList>
            <consortium name="Ensembl"/>
        </authorList>
    </citation>
    <scope>IDENTIFICATION</scope>
</reference>
<evidence type="ECO:0000256" key="6">
    <source>
        <dbReference type="ARBA" id="ARBA00022989"/>
    </source>
</evidence>
<dbReference type="FunFam" id="3.40.50.2300:FF:000024">
    <property type="entry name" value="Vomeronasal 2, receptor 73"/>
    <property type="match status" value="1"/>
</dbReference>
<feature type="transmembrane region" description="Helical" evidence="12">
    <location>
        <begin position="673"/>
        <end position="697"/>
    </location>
</feature>
<proteinExistence type="inferred from homology"/>
<dbReference type="PROSITE" id="PS00981">
    <property type="entry name" value="G_PROTEIN_RECEP_F3_3"/>
    <property type="match status" value="1"/>
</dbReference>
<feature type="transmembrane region" description="Helical" evidence="12">
    <location>
        <begin position="603"/>
        <end position="626"/>
    </location>
</feature>
<feature type="transmembrane region" description="Helical" evidence="12">
    <location>
        <begin position="718"/>
        <end position="741"/>
    </location>
</feature>
<accession>G3VCW7</accession>
<dbReference type="InterPro" id="IPR038550">
    <property type="entry name" value="GPCR_3_9-Cys_sf"/>
</dbReference>
<feature type="chain" id="PRO_5029445905" description="G-protein coupled receptors family 3 profile domain-containing protein" evidence="13">
    <location>
        <begin position="19"/>
        <end position="869"/>
    </location>
</feature>
<evidence type="ECO:0000256" key="7">
    <source>
        <dbReference type="ARBA" id="ARBA00023040"/>
    </source>
</evidence>
<dbReference type="HOGENOM" id="CLU_005389_5_1_1"/>
<dbReference type="GeneTree" id="ENSGT00940000154249"/>
<sequence length="869" mass="98373">MFSLLFFFLLLQLLFSVGREQGTPCCLKRTFSPTYYRDGDLVVGGFFPLFIHKVILFLFYFFISLSRDFFFLYHFQTPIGKKEKNNLWLPKNYYQVLAFMFAVKEINRNPSLLPNITLGFHIYNAYHSDERTLESSLMWLSGQGQTIPNYSCEKGKSVVVIGGATSHLTISMGSLLELYKFPQISYGLFDPLLSDPLQFPSVYQMALTDTSLVHGMVRLMLHFKWTWVGLVASDDSRGEKFLRNLQEEMARNDVCVAFIEKIITGQSLNIGLYQSFVSRILYSTAKVIVISGDTNSLLSLMFTPDPYIFVRRVWITTSHWDIDKKPGYIYFDNFHGALIFSDQTSKIPGFKHFLKTIHPAKYPEDLFLKNFWNSAFGCTYKHGEADEGVCSPNASLDTLRLSYLDITMSDQSYTVYKAVYAVAWALHEMFFVKSEMESNIDGDKRVFHPWKLHPFLKNLQFNDSAGNLVVLDKKRNSVANYDILNYVIFGNDTEVLVKVGEFIPQAPLGQDFIIQEKAVVWSTEQRKPPQSRCSIICGPGLQMKAQEGKPRCCFDCTPCPEGHISNQTDADRCVKCPEDQHPNQERNQCLSKVVTFLAYEEPLGMALASVAAGLSLLTALVLWVFVRHKNTPIVRANNRDLSYILLISLILCFLCSLLFIGRPTAAHCLLRQTTFGVMFTVAVSSVLAKTIIVVLAFRATRPGSRGRKWMGSRAPISVILFCTLIQGMLCGVWLLLSPPFLEADTHSDHEHIILGCNEGSLIAFYFVLGYIGVLALASFAMAFFVRNLPDTFNEAKFITFSMLVFCSVWVSFLPTYQSTKGKMMAAMEIFSILSSSTGLLGCIFIPKCYVILLQPHKNTKKTLKNNFSS</sequence>
<dbReference type="InterPro" id="IPR000337">
    <property type="entry name" value="GPCR_3"/>
</dbReference>
<dbReference type="Ensembl" id="ENSSHAT00000001035.2">
    <property type="protein sequence ID" value="ENSSHAP00000001021.2"/>
    <property type="gene ID" value="ENSSHAG00000000915.2"/>
</dbReference>
<keyword evidence="8 12" id="KW-0472">Membrane</keyword>
<dbReference type="InterPro" id="IPR028082">
    <property type="entry name" value="Peripla_BP_I"/>
</dbReference>
<dbReference type="InterPro" id="IPR001828">
    <property type="entry name" value="ANF_lig-bd_rcpt"/>
</dbReference>
<dbReference type="Proteomes" id="UP000007648">
    <property type="component" value="Unassembled WGS sequence"/>
</dbReference>
<dbReference type="PRINTS" id="PR00248">
    <property type="entry name" value="GPCRMGR"/>
</dbReference>
<dbReference type="SUPFAM" id="SSF53822">
    <property type="entry name" value="Periplasmic binding protein-like I"/>
    <property type="match status" value="1"/>
</dbReference>
<dbReference type="STRING" id="9305.ENSSHAP00000001021"/>
<feature type="transmembrane region" description="Helical" evidence="12">
    <location>
        <begin position="761"/>
        <end position="785"/>
    </location>
</feature>
<feature type="transmembrane region" description="Helical" evidence="12">
    <location>
        <begin position="829"/>
        <end position="852"/>
    </location>
</feature>
<comment type="similarity">
    <text evidence="2">Belongs to the G-protein coupled receptor 3 family.</text>
</comment>
<reference evidence="15 16" key="1">
    <citation type="journal article" date="2011" name="Proc. Natl. Acad. Sci. U.S.A.">
        <title>Genetic diversity and population structure of the endangered marsupial Sarcophilus harrisii (Tasmanian devil).</title>
        <authorList>
            <person name="Miller W."/>
            <person name="Hayes V.M."/>
            <person name="Ratan A."/>
            <person name="Petersen D.C."/>
            <person name="Wittekindt N.E."/>
            <person name="Miller J."/>
            <person name="Walenz B."/>
            <person name="Knight J."/>
            <person name="Qi J."/>
            <person name="Zhao F."/>
            <person name="Wang Q."/>
            <person name="Bedoya-Reina O.C."/>
            <person name="Katiyar N."/>
            <person name="Tomsho L.P."/>
            <person name="Kasson L.M."/>
            <person name="Hardie R.A."/>
            <person name="Woodbridge P."/>
            <person name="Tindall E.A."/>
            <person name="Bertelsen M.F."/>
            <person name="Dixon D."/>
            <person name="Pyecroft S."/>
            <person name="Helgen K.M."/>
            <person name="Lesk A.M."/>
            <person name="Pringle T.H."/>
            <person name="Patterson N."/>
            <person name="Zhang Y."/>
            <person name="Kreiss A."/>
            <person name="Woods G.M."/>
            <person name="Jones M.E."/>
            <person name="Schuster S.C."/>
        </authorList>
    </citation>
    <scope>NUCLEOTIDE SEQUENCE [LARGE SCALE GENOMIC DNA]</scope>
</reference>
<evidence type="ECO:0000256" key="9">
    <source>
        <dbReference type="ARBA" id="ARBA00023170"/>
    </source>
</evidence>
<dbReference type="CDD" id="cd15283">
    <property type="entry name" value="7tmC_V2R_pheromone"/>
    <property type="match status" value="1"/>
</dbReference>
<dbReference type="InParanoid" id="G3VCW7"/>
<dbReference type="Pfam" id="PF00003">
    <property type="entry name" value="7tm_3"/>
    <property type="match status" value="1"/>
</dbReference>
<dbReference type="Gene3D" id="3.40.50.2300">
    <property type="match status" value="2"/>
</dbReference>
<dbReference type="InterPro" id="IPR004073">
    <property type="entry name" value="GPCR_3_vmron_rcpt_2"/>
</dbReference>
<feature type="transmembrane region" description="Helical" evidence="12">
    <location>
        <begin position="46"/>
        <end position="65"/>
    </location>
</feature>
<keyword evidence="5 13" id="KW-0732">Signal</keyword>
<dbReference type="InterPro" id="IPR017978">
    <property type="entry name" value="GPCR_3_C"/>
</dbReference>
<dbReference type="PROSITE" id="PS50259">
    <property type="entry name" value="G_PROTEIN_RECEP_F3_4"/>
    <property type="match status" value="1"/>
</dbReference>
<evidence type="ECO:0000256" key="2">
    <source>
        <dbReference type="ARBA" id="ARBA00007242"/>
    </source>
</evidence>
<keyword evidence="10" id="KW-0325">Glycoprotein</keyword>
<keyword evidence="3" id="KW-1003">Cell membrane</keyword>
<keyword evidence="9" id="KW-0675">Receptor</keyword>
<comment type="subcellular location">
    <subcellularLocation>
        <location evidence="1">Cell membrane</location>
        <topology evidence="1">Multi-pass membrane protein</topology>
    </subcellularLocation>
</comment>